<sequence length="1382" mass="146214">MAPSLLGGDAKAAAAAKGEEMYTFVLFEGQDEKGEIKLSPKAKWVDFQSASKSKLGYDVGSIKYDDDFGPQKEQDIICKSADDWEDLLAMMEEDASHIKGELTVEVIKASSGAAAGATLAKAGGQDAGKTYTLKCFVGDESVKELSVAAGSTWGEVSAQLATVKGGIYSAFDYEDDGGKDVKVDSDASWAACLKVLAQDGELEVGLIAPSSAAAKPAAAAAPAAASAAASSAPSSVPSAGAKKEASKEVAIPEGVLVGMVAHKAEIISACAKADSAGTGALPKAELAKHMAAALGSALSEGDAAKLVGDLVKGDEAVDYALFCRRFRYVEPAEAAVLKRLSDPTLQTARVAVLANAPAFDAVLAGVEGTVNGRQLETLLKEKGSALMSAEEAAALASAWVEGEDLRLLSSTMVAVDIAQEEVRGARDKALASLLAHVDALEDACEAVDKASKGTLPLEDFVGAVKGVAGLELPRSLLVPGLLTHAGALKETGVVDYGTFASHCAVAHESELEVIRRGRSDGVQDLRKRVLQHKKEIVGLLTGSATLKEVLCGEHHPWKFTEEEEKKFAADVEGKVGGEGYEDSARDFVKGLQFSDFLGELEDHCDALFARWEGLMETCKEADTDNQGTLAFAAFESAMLAAAFDQSTVDALKRDLLREGHARVPFATLLGSRLRVLGRRELGIIELWRSGEDQKARLSALGVAGRVSTALAQEEGEDGLVPAAKVEEALTNLGVQGAPLVVKALPKGKGGGVVGAGSVGGLQICNVGKDVDRDCLKTLVSYRRGLLGHCQDLDKSNSGSVGPREWAHALHMRAFPYHMQEGLSASIAGGYSSAHGSKVHYSKALSSVVLLSASEAEQFSLVCADGTQAAREALVKSSKDGLSAPRSEPESLVRQLVEAGVGGGEEDVIKAVRAMSLSRAGEKGSLRSEDLTADLKAAYVCPEGSMGAVEKKKKKQDKGTQPKAGSGLTRGQIIWRDKVLKPRKPGVKEILEMMKGMPMSVSLSPLRTEVNSGNNLASASACRAEDPCRIVMPEGMASRDVVMTQVQVLSAEGVPGPSEDSYEVIERRCRVCMVAPASKRFVGGGHVVPLSRKAAGKVEWVFSKKEAINPFSLRAVTGVGTELYLELSALCRKKGTKGTGQAALNKGEIKELSCGHACIPLDDTFKAGKNKLSVPLFGGTPWTKTMISKSDVKQGKGLFSRLFKKPESRVHVQISLVANPPNSSLPPNLVCSAVCLEALEQFGLIRREAVVAGGNKPFTRLTVGDFVLATFPLIMDDAALMARFANVWSAASKKLGKKATKQQLNASFRECVMQFYPLTRMDPHKLPKDTDTADTKVDDERKKVIDTFFKKKKTNEALEGGSDFRYTPFRIDEMMTPALLGGK</sequence>
<name>A0A7S1E2M7_HEMAN</name>
<accession>A0A7S1E2M7</accession>
<dbReference type="InterPro" id="IPR039687">
    <property type="entry name" value="NPHP1"/>
</dbReference>
<dbReference type="PANTHER" id="PTHR15176:SF1">
    <property type="entry name" value="NEPHROCYSTIN-1"/>
    <property type="match status" value="1"/>
</dbReference>
<feature type="region of interest" description="Disordered" evidence="1">
    <location>
        <begin position="947"/>
        <end position="967"/>
    </location>
</feature>
<evidence type="ECO:0000256" key="1">
    <source>
        <dbReference type="SAM" id="MobiDB-lite"/>
    </source>
</evidence>
<reference evidence="2" key="1">
    <citation type="submission" date="2021-01" db="EMBL/GenBank/DDBJ databases">
        <authorList>
            <person name="Corre E."/>
            <person name="Pelletier E."/>
            <person name="Niang G."/>
            <person name="Scheremetjew M."/>
            <person name="Finn R."/>
            <person name="Kale V."/>
            <person name="Holt S."/>
            <person name="Cochrane G."/>
            <person name="Meng A."/>
            <person name="Brown T."/>
            <person name="Cohen L."/>
        </authorList>
    </citation>
    <scope>NUCLEOTIDE SEQUENCE</scope>
    <source>
        <strain evidence="2">CCMP644</strain>
    </source>
</reference>
<dbReference type="GO" id="GO:0005737">
    <property type="term" value="C:cytoplasm"/>
    <property type="evidence" value="ECO:0007669"/>
    <property type="project" value="TreeGrafter"/>
</dbReference>
<proteinExistence type="predicted"/>
<evidence type="ECO:0000313" key="2">
    <source>
        <dbReference type="EMBL" id="CAD8963135.1"/>
    </source>
</evidence>
<dbReference type="PROSITE" id="PS00018">
    <property type="entry name" value="EF_HAND_1"/>
    <property type="match status" value="1"/>
</dbReference>
<dbReference type="InterPro" id="IPR018247">
    <property type="entry name" value="EF_Hand_1_Ca_BS"/>
</dbReference>
<protein>
    <submittedName>
        <fullName evidence="2">Uncharacterized protein</fullName>
    </submittedName>
</protein>
<gene>
    <name evidence="2" type="ORF">HAND00432_LOCUS16042</name>
</gene>
<organism evidence="2">
    <name type="scientific">Hemiselmis andersenii</name>
    <name type="common">Cryptophyte alga</name>
    <dbReference type="NCBI Taxonomy" id="464988"/>
    <lineage>
        <taxon>Eukaryota</taxon>
        <taxon>Cryptophyceae</taxon>
        <taxon>Cryptomonadales</taxon>
        <taxon>Hemiselmidaceae</taxon>
        <taxon>Hemiselmis</taxon>
    </lineage>
</organism>
<dbReference type="EMBL" id="HBFX01026382">
    <property type="protein sequence ID" value="CAD8963135.1"/>
    <property type="molecule type" value="Transcribed_RNA"/>
</dbReference>
<dbReference type="GO" id="GO:0005929">
    <property type="term" value="C:cilium"/>
    <property type="evidence" value="ECO:0007669"/>
    <property type="project" value="TreeGrafter"/>
</dbReference>
<dbReference type="PANTHER" id="PTHR15176">
    <property type="entry name" value="NEPHROCYSTIN"/>
    <property type="match status" value="1"/>
</dbReference>